<protein>
    <submittedName>
        <fullName evidence="2">Uncharacterized protein</fullName>
    </submittedName>
</protein>
<gene>
    <name evidence="2" type="ORF">RDWZM_006407</name>
</gene>
<keyword evidence="1" id="KW-1133">Transmembrane helix</keyword>
<proteinExistence type="predicted"/>
<evidence type="ECO:0000313" key="3">
    <source>
        <dbReference type="Proteomes" id="UP001142055"/>
    </source>
</evidence>
<reference evidence="2" key="1">
    <citation type="submission" date="2022-12" db="EMBL/GenBank/DDBJ databases">
        <title>Genome assemblies of Blomia tropicalis.</title>
        <authorList>
            <person name="Cui Y."/>
        </authorList>
    </citation>
    <scope>NUCLEOTIDE SEQUENCE</scope>
    <source>
        <tissue evidence="2">Adult mites</tissue>
    </source>
</reference>
<dbReference type="EMBL" id="JAPWDV010000002">
    <property type="protein sequence ID" value="KAJ6220595.1"/>
    <property type="molecule type" value="Genomic_DNA"/>
</dbReference>
<organism evidence="2 3">
    <name type="scientific">Blomia tropicalis</name>
    <name type="common">Mite</name>
    <dbReference type="NCBI Taxonomy" id="40697"/>
    <lineage>
        <taxon>Eukaryota</taxon>
        <taxon>Metazoa</taxon>
        <taxon>Ecdysozoa</taxon>
        <taxon>Arthropoda</taxon>
        <taxon>Chelicerata</taxon>
        <taxon>Arachnida</taxon>
        <taxon>Acari</taxon>
        <taxon>Acariformes</taxon>
        <taxon>Sarcoptiformes</taxon>
        <taxon>Astigmata</taxon>
        <taxon>Glycyphagoidea</taxon>
        <taxon>Echimyopodidae</taxon>
        <taxon>Blomia</taxon>
    </lineage>
</organism>
<accession>A0A9Q0MBF1</accession>
<name>A0A9Q0MBF1_BLOTA</name>
<keyword evidence="3" id="KW-1185">Reference proteome</keyword>
<keyword evidence="1" id="KW-0472">Membrane</keyword>
<evidence type="ECO:0000256" key="1">
    <source>
        <dbReference type="SAM" id="Phobius"/>
    </source>
</evidence>
<feature type="transmembrane region" description="Helical" evidence="1">
    <location>
        <begin position="189"/>
        <end position="216"/>
    </location>
</feature>
<keyword evidence="1" id="KW-0812">Transmembrane</keyword>
<feature type="transmembrane region" description="Helical" evidence="1">
    <location>
        <begin position="228"/>
        <end position="246"/>
    </location>
</feature>
<evidence type="ECO:0000313" key="2">
    <source>
        <dbReference type="EMBL" id="KAJ6220595.1"/>
    </source>
</evidence>
<feature type="transmembrane region" description="Helical" evidence="1">
    <location>
        <begin position="12"/>
        <end position="29"/>
    </location>
</feature>
<sequence>MILQKLKHAVQLVAYLAIPTAIISILIQSNPTNQSIGYFESFGWPAYGIVKPFWLQPFSAFPSRQTSGYSRSAKTISAGRVRTRPGMNPNSIGFQSPSSSKTTSSEFAPFRYCKTILEDNNKNSSKIQDIKKLTRYCKCNDQLKFSDLRNEILQTQIRYCGLCHAKFKNVVLIENTMTIWDLLYSLQGLLVIVVGLLQYSIIYYACFLAYVDCYLAKQFHWPKSFDRLTLATITTIFLLVTFKEMFNSITNTIRQLLGPNNDRKIIVDVLDDPSKTFY</sequence>
<comment type="caution">
    <text evidence="2">The sequence shown here is derived from an EMBL/GenBank/DDBJ whole genome shotgun (WGS) entry which is preliminary data.</text>
</comment>
<dbReference type="Proteomes" id="UP001142055">
    <property type="component" value="Chromosome 2"/>
</dbReference>
<dbReference type="AlphaFoldDB" id="A0A9Q0MBF1"/>